<evidence type="ECO:0000256" key="3">
    <source>
        <dbReference type="ARBA" id="ARBA00022692"/>
    </source>
</evidence>
<evidence type="ECO:0000256" key="7">
    <source>
        <dbReference type="SAM" id="Phobius"/>
    </source>
</evidence>
<reference evidence="9" key="1">
    <citation type="submission" date="2022-11" db="EMBL/GenBank/DDBJ databases">
        <title>Complete genome sequence of Methanogenium organophilum DSM 3596.</title>
        <authorList>
            <person name="Chen S.-C."/>
            <person name="Lai S.-J."/>
            <person name="You Y.-T."/>
        </authorList>
    </citation>
    <scope>NUCLEOTIDE SEQUENCE</scope>
    <source>
        <strain evidence="9">DSM 3596</strain>
    </source>
</reference>
<evidence type="ECO:0000256" key="2">
    <source>
        <dbReference type="ARBA" id="ARBA00022448"/>
    </source>
</evidence>
<dbReference type="KEGG" id="mou:OU421_12750"/>
<name>A0A9X9S3V7_METOG</name>
<dbReference type="PANTHER" id="PTHR43652:SF2">
    <property type="entry name" value="BASIC AMINO ACID ANTIPORTER YFCC-RELATED"/>
    <property type="match status" value="1"/>
</dbReference>
<dbReference type="Proteomes" id="UP001163096">
    <property type="component" value="Chromosome"/>
</dbReference>
<evidence type="ECO:0000313" key="10">
    <source>
        <dbReference type="Proteomes" id="UP001163096"/>
    </source>
</evidence>
<feature type="domain" description="Citrate transporter-like" evidence="8">
    <location>
        <begin position="8"/>
        <end position="537"/>
    </location>
</feature>
<dbReference type="InterPro" id="IPR036721">
    <property type="entry name" value="RCK_C_sf"/>
</dbReference>
<keyword evidence="3 7" id="KW-0812">Transmembrane</keyword>
<dbReference type="PANTHER" id="PTHR43652">
    <property type="entry name" value="BASIC AMINO ACID ANTIPORTER YFCC-RELATED"/>
    <property type="match status" value="1"/>
</dbReference>
<proteinExistence type="predicted"/>
<feature type="transmembrane region" description="Helical" evidence="7">
    <location>
        <begin position="569"/>
        <end position="591"/>
    </location>
</feature>
<keyword evidence="10" id="KW-1185">Reference proteome</keyword>
<dbReference type="SUPFAM" id="SSF116726">
    <property type="entry name" value="TrkA C-terminal domain-like"/>
    <property type="match status" value="2"/>
</dbReference>
<evidence type="ECO:0000256" key="6">
    <source>
        <dbReference type="ARBA" id="ARBA00023136"/>
    </source>
</evidence>
<feature type="transmembrane region" description="Helical" evidence="7">
    <location>
        <begin position="6"/>
        <end position="35"/>
    </location>
</feature>
<feature type="transmembrane region" description="Helical" evidence="7">
    <location>
        <begin position="530"/>
        <end position="549"/>
    </location>
</feature>
<dbReference type="Pfam" id="PF03600">
    <property type="entry name" value="CitMHS"/>
    <property type="match status" value="1"/>
</dbReference>
<keyword evidence="2" id="KW-0813">Transport</keyword>
<feature type="transmembrane region" description="Helical" evidence="7">
    <location>
        <begin position="181"/>
        <end position="201"/>
    </location>
</feature>
<dbReference type="InterPro" id="IPR051679">
    <property type="entry name" value="DASS-Related_Transporters"/>
</dbReference>
<keyword evidence="5 7" id="KW-1133">Transmembrane helix</keyword>
<organism evidence="9 10">
    <name type="scientific">Methanogenium organophilum</name>
    <dbReference type="NCBI Taxonomy" id="2199"/>
    <lineage>
        <taxon>Archaea</taxon>
        <taxon>Methanobacteriati</taxon>
        <taxon>Methanobacteriota</taxon>
        <taxon>Stenosarchaea group</taxon>
        <taxon>Methanomicrobia</taxon>
        <taxon>Methanomicrobiales</taxon>
        <taxon>Methanomicrobiaceae</taxon>
        <taxon>Methanogenium</taxon>
    </lineage>
</organism>
<evidence type="ECO:0000256" key="4">
    <source>
        <dbReference type="ARBA" id="ARBA00022737"/>
    </source>
</evidence>
<feature type="transmembrane region" description="Helical" evidence="7">
    <location>
        <begin position="400"/>
        <end position="418"/>
    </location>
</feature>
<sequence length="593" mass="63925">MALLAVLFILLIATKFPVWVLFLGALTTAMTFGLASPEALLKGFSNIGVLSVAVLFMVAYGMYSTGAIIIIVDTFMGFPLTLNQTLIRILFPIGAGSAFLNNTPLIAMMIPVVRDITRTLGLSASKIYIPLSFASILGGATTLIGTSTNLIIAGLVTDYLVLEGAGEHSLQEIGMFTSTPVAAPTAIIGILFIILTVSRLLPEKTDQTNGKPASKRLYEAKFIVEKSERISGKTLKEAGFARPIGFEIKNIERPETGDLTITDELRLMEGDIITFWTDSDTLPHLWSKIGLRTANQTFELSSDRHLHHLVEVIVSPRNPAVGKTISQIHSEKTSVFGGNLVAISRGGKPVESVNEGTVVRQGDNAILEVQDTFFYENRNERWFKLIRRLRGFHIKRTDRAAVATIITACMIVTVALQWFPLINAALLAVFAMLLTGCMNIRQAIKSIDIQTIIILACAIGLESALTQTGLSGAIAATIESAGGTDPYLALTAIFIGAIIMTNIITNPAAAAFMFPIAISLAADIDVSPMPFVIVLMLGCSYAFINPAGYQTNIMVFEPGGYSTRDYIRTGLPLTILVGALTLLLTPVYFPFAG</sequence>
<dbReference type="GeneID" id="76835986"/>
<evidence type="ECO:0000259" key="8">
    <source>
        <dbReference type="Pfam" id="PF03600"/>
    </source>
</evidence>
<feature type="transmembrane region" description="Helical" evidence="7">
    <location>
        <begin position="133"/>
        <end position="161"/>
    </location>
</feature>
<dbReference type="GO" id="GO:0005886">
    <property type="term" value="C:plasma membrane"/>
    <property type="evidence" value="ECO:0007669"/>
    <property type="project" value="TreeGrafter"/>
</dbReference>
<keyword evidence="4" id="KW-0677">Repeat</keyword>
<feature type="transmembrane region" description="Helical" evidence="7">
    <location>
        <begin position="91"/>
        <end position="113"/>
    </location>
</feature>
<gene>
    <name evidence="9" type="ORF">OU421_12750</name>
</gene>
<keyword evidence="6 7" id="KW-0472">Membrane</keyword>
<dbReference type="EMBL" id="CP113361">
    <property type="protein sequence ID" value="WAI01262.1"/>
    <property type="molecule type" value="Genomic_DNA"/>
</dbReference>
<evidence type="ECO:0000256" key="1">
    <source>
        <dbReference type="ARBA" id="ARBA00004141"/>
    </source>
</evidence>
<evidence type="ECO:0000256" key="5">
    <source>
        <dbReference type="ARBA" id="ARBA00022989"/>
    </source>
</evidence>
<dbReference type="InterPro" id="IPR004680">
    <property type="entry name" value="Cit_transptr-like_dom"/>
</dbReference>
<accession>A0A9X9S3V7</accession>
<dbReference type="AlphaFoldDB" id="A0A9X9S3V7"/>
<comment type="subcellular location">
    <subcellularLocation>
        <location evidence="1">Membrane</location>
        <topology evidence="1">Multi-pass membrane protein</topology>
    </subcellularLocation>
</comment>
<dbReference type="GO" id="GO:0055085">
    <property type="term" value="P:transmembrane transport"/>
    <property type="evidence" value="ECO:0007669"/>
    <property type="project" value="InterPro"/>
</dbReference>
<feature type="transmembrane region" description="Helical" evidence="7">
    <location>
        <begin position="47"/>
        <end position="71"/>
    </location>
</feature>
<protein>
    <submittedName>
        <fullName evidence="9">SLC13 family permease</fullName>
    </submittedName>
</protein>
<evidence type="ECO:0000313" key="9">
    <source>
        <dbReference type="EMBL" id="WAI01262.1"/>
    </source>
</evidence>
<dbReference type="Gene3D" id="3.30.70.1450">
    <property type="entry name" value="Regulator of K+ conductance, C-terminal domain"/>
    <property type="match status" value="1"/>
</dbReference>
<feature type="transmembrane region" description="Helical" evidence="7">
    <location>
        <begin position="452"/>
        <end position="475"/>
    </location>
</feature>
<dbReference type="GO" id="GO:0006813">
    <property type="term" value="P:potassium ion transport"/>
    <property type="evidence" value="ECO:0007669"/>
    <property type="project" value="InterPro"/>
</dbReference>
<dbReference type="RefSeq" id="WP_268186486.1">
    <property type="nucleotide sequence ID" value="NZ_CP113361.1"/>
</dbReference>
<feature type="transmembrane region" description="Helical" evidence="7">
    <location>
        <begin position="487"/>
        <end position="518"/>
    </location>
</feature>